<dbReference type="Proteomes" id="UP001151760">
    <property type="component" value="Unassembled WGS sequence"/>
</dbReference>
<proteinExistence type="predicted"/>
<feature type="coiled-coil region" evidence="1">
    <location>
        <begin position="476"/>
        <end position="505"/>
    </location>
</feature>
<evidence type="ECO:0000313" key="4">
    <source>
        <dbReference type="Proteomes" id="UP001151760"/>
    </source>
</evidence>
<protein>
    <submittedName>
        <fullName evidence="3">Uncharacterized protein</fullName>
    </submittedName>
</protein>
<feature type="compositionally biased region" description="Polar residues" evidence="2">
    <location>
        <begin position="437"/>
        <end position="451"/>
    </location>
</feature>
<feature type="region of interest" description="Disordered" evidence="2">
    <location>
        <begin position="435"/>
        <end position="462"/>
    </location>
</feature>
<keyword evidence="4" id="KW-1185">Reference proteome</keyword>
<name>A0ABQ5GYF9_9ASTR</name>
<sequence length="773" mass="88002">MLLPMLLRPPMFPAEPVIREPGFPKIRDNPTLEVTNCCRGRKNSRKPPTAFVDWALARAGLNAFSYALFDLTYLFMKIKHKFLSSAIIRINLDTKEKFLVAPRRLNVMVNAPSLRHEIESSKWLSAANFQYSIQQTYHPTIVKEKLARKNELKARGTLLMALLNEHQLKLNTYKCAKTLMDAIEKRFREGLYQSYDKLQSLSIDADDLEEVDLKWQMAMLTMRARRFLNKTGRKINANGSETICDPIKPVTDEAHVSTPSYDPPQSGKDSMQLSELMNLCTSLQVKVLDLEKAKTAQAREITSLKKREDASKQGRKIEDLDADAKVTLVNETQELNDDNLMFDTDVLEEQEIKFEKVVEEPVVSVATTIKSIPVSAAEVVTTASASVEILDELTLAQTLIEIKTAKPKPVTTAATTVTSVRPRAKGIIFHDQEEQVPASTKTFSSSQSQLPQVKDKGKGKMVEPEVPLKKKDQVALDEEMARNLEAQLQAELIEEERLARQKEEEANIALIESWDNTQAMMEADFELAQRLQAEEQGEITIEERSRLFVELMNRRKKHFAKLRAEEIRRKPPTKAQKRNQMSTYLKNMAGYKHSQLKSKSYDEIQKLFDKEMKRVNTFVDMNSEVVKGSETRTEESSKRAGDELESDMSKKQKIDEHVEVEKDDQEEAEMKRHIEIVKDDEVAIDAIPLATKPPVIVEYQIDKDDCAIIRMNLDTKEKLLVAPRRLNVMVNAPSLRHEIECIENETLAASIIGQMERVILKTNGKCCIIKTAN</sequence>
<keyword evidence="1" id="KW-0175">Coiled coil</keyword>
<evidence type="ECO:0000256" key="1">
    <source>
        <dbReference type="SAM" id="Coils"/>
    </source>
</evidence>
<feature type="compositionally biased region" description="Basic and acidic residues" evidence="2">
    <location>
        <begin position="627"/>
        <end position="649"/>
    </location>
</feature>
<dbReference type="EMBL" id="BQNB010018979">
    <property type="protein sequence ID" value="GJT80309.1"/>
    <property type="molecule type" value="Genomic_DNA"/>
</dbReference>
<gene>
    <name evidence="3" type="ORF">Tco_1054651</name>
</gene>
<evidence type="ECO:0000256" key="2">
    <source>
        <dbReference type="SAM" id="MobiDB-lite"/>
    </source>
</evidence>
<feature type="region of interest" description="Disordered" evidence="2">
    <location>
        <begin position="626"/>
        <end position="649"/>
    </location>
</feature>
<reference evidence="3" key="2">
    <citation type="submission" date="2022-01" db="EMBL/GenBank/DDBJ databases">
        <authorList>
            <person name="Yamashiro T."/>
            <person name="Shiraishi A."/>
            <person name="Satake H."/>
            <person name="Nakayama K."/>
        </authorList>
    </citation>
    <scope>NUCLEOTIDE SEQUENCE</scope>
</reference>
<reference evidence="3" key="1">
    <citation type="journal article" date="2022" name="Int. J. Mol. Sci.">
        <title>Draft Genome of Tanacetum Coccineum: Genomic Comparison of Closely Related Tanacetum-Family Plants.</title>
        <authorList>
            <person name="Yamashiro T."/>
            <person name="Shiraishi A."/>
            <person name="Nakayama K."/>
            <person name="Satake H."/>
        </authorList>
    </citation>
    <scope>NUCLEOTIDE SEQUENCE</scope>
</reference>
<feature type="compositionally biased region" description="Basic and acidic residues" evidence="2">
    <location>
        <begin position="453"/>
        <end position="462"/>
    </location>
</feature>
<accession>A0ABQ5GYF9</accession>
<comment type="caution">
    <text evidence="3">The sequence shown here is derived from an EMBL/GenBank/DDBJ whole genome shotgun (WGS) entry which is preliminary data.</text>
</comment>
<evidence type="ECO:0000313" key="3">
    <source>
        <dbReference type="EMBL" id="GJT80309.1"/>
    </source>
</evidence>
<organism evidence="3 4">
    <name type="scientific">Tanacetum coccineum</name>
    <dbReference type="NCBI Taxonomy" id="301880"/>
    <lineage>
        <taxon>Eukaryota</taxon>
        <taxon>Viridiplantae</taxon>
        <taxon>Streptophyta</taxon>
        <taxon>Embryophyta</taxon>
        <taxon>Tracheophyta</taxon>
        <taxon>Spermatophyta</taxon>
        <taxon>Magnoliopsida</taxon>
        <taxon>eudicotyledons</taxon>
        <taxon>Gunneridae</taxon>
        <taxon>Pentapetalae</taxon>
        <taxon>asterids</taxon>
        <taxon>campanulids</taxon>
        <taxon>Asterales</taxon>
        <taxon>Asteraceae</taxon>
        <taxon>Asteroideae</taxon>
        <taxon>Anthemideae</taxon>
        <taxon>Anthemidinae</taxon>
        <taxon>Tanacetum</taxon>
    </lineage>
</organism>